<dbReference type="InterPro" id="IPR037010">
    <property type="entry name" value="VitB12-dep_Met_synth_activ_sf"/>
</dbReference>
<dbReference type="EMBL" id="QWGR01000008">
    <property type="protein sequence ID" value="RIJ47442.1"/>
    <property type="molecule type" value="Genomic_DNA"/>
</dbReference>
<name>A0A399SXR2_9BACT</name>
<feature type="domain" description="AdoMet activation" evidence="1">
    <location>
        <begin position="92"/>
        <end position="199"/>
    </location>
</feature>
<dbReference type="Gene3D" id="3.40.109.40">
    <property type="match status" value="1"/>
</dbReference>
<sequence length="229" mass="25679">MIRAFTYEFEELGVIPADLYDLMGFEEDLPEPFPEMIAYALSKAPQLFNIRGGFKRFESIEVNLLNETLKLENELFHPSKIVTTQLRKSSAAALFVCTAGEGISNHAAKTTKNDPVLAYIFDVLGSVTVEKAMDNIQMELNHEVKQEGMNISDRYSPGYCNWSVSEQQKLFSLLPKNFCGVTLSASSLMHPIKSISGIIGIGTGLTQKGYQCKWCSDTNCIFRRIKRTK</sequence>
<proteinExistence type="predicted"/>
<dbReference type="GO" id="GO:0008705">
    <property type="term" value="F:methionine synthase activity"/>
    <property type="evidence" value="ECO:0007669"/>
    <property type="project" value="InterPro"/>
</dbReference>
<evidence type="ECO:0000313" key="3">
    <source>
        <dbReference type="Proteomes" id="UP000265926"/>
    </source>
</evidence>
<dbReference type="OrthoDB" id="1420678at2"/>
<accession>A0A399SXR2</accession>
<evidence type="ECO:0000313" key="2">
    <source>
        <dbReference type="EMBL" id="RIJ47442.1"/>
    </source>
</evidence>
<keyword evidence="3" id="KW-1185">Reference proteome</keyword>
<organism evidence="2 3">
    <name type="scientific">Maribellus luteus</name>
    <dbReference type="NCBI Taxonomy" id="2305463"/>
    <lineage>
        <taxon>Bacteria</taxon>
        <taxon>Pseudomonadati</taxon>
        <taxon>Bacteroidota</taxon>
        <taxon>Bacteroidia</taxon>
        <taxon>Marinilabiliales</taxon>
        <taxon>Prolixibacteraceae</taxon>
        <taxon>Maribellus</taxon>
    </lineage>
</organism>
<dbReference type="SUPFAM" id="SSF56507">
    <property type="entry name" value="Methionine synthase activation domain-like"/>
    <property type="match status" value="1"/>
</dbReference>
<dbReference type="AlphaFoldDB" id="A0A399SXR2"/>
<gene>
    <name evidence="2" type="ORF">D1614_15145</name>
</gene>
<dbReference type="Proteomes" id="UP000265926">
    <property type="component" value="Unassembled WGS sequence"/>
</dbReference>
<comment type="caution">
    <text evidence="2">The sequence shown here is derived from an EMBL/GenBank/DDBJ whole genome shotgun (WGS) entry which is preliminary data.</text>
</comment>
<evidence type="ECO:0000259" key="1">
    <source>
        <dbReference type="Pfam" id="PF02965"/>
    </source>
</evidence>
<dbReference type="InterPro" id="IPR004223">
    <property type="entry name" value="VitB12-dep_Met_synth_activ_dom"/>
</dbReference>
<dbReference type="RefSeq" id="WP_119438802.1">
    <property type="nucleotide sequence ID" value="NZ_QWGR01000008.1"/>
</dbReference>
<reference evidence="2 3" key="1">
    <citation type="submission" date="2018-08" db="EMBL/GenBank/DDBJ databases">
        <title>Pallidiluteibacterium maritimus gen. nov., sp. nov., isolated from coastal sediment.</title>
        <authorList>
            <person name="Zhou L.Y."/>
        </authorList>
    </citation>
    <scope>NUCLEOTIDE SEQUENCE [LARGE SCALE GENOMIC DNA]</scope>
    <source>
        <strain evidence="2 3">XSD2</strain>
    </source>
</reference>
<protein>
    <recommendedName>
        <fullName evidence="1">AdoMet activation domain-containing protein</fullName>
    </recommendedName>
</protein>
<dbReference type="Pfam" id="PF02965">
    <property type="entry name" value="Met_synt_B12"/>
    <property type="match status" value="1"/>
</dbReference>